<dbReference type="STRING" id="526227.Mesil_1753"/>
<dbReference type="Pfam" id="PF23343">
    <property type="entry name" value="REP_ORF2-G2P"/>
    <property type="match status" value="1"/>
</dbReference>
<keyword evidence="4" id="KW-1185">Reference proteome</keyword>
<evidence type="ECO:0000313" key="4">
    <source>
        <dbReference type="Proteomes" id="UP000001916"/>
    </source>
</evidence>
<dbReference type="AlphaFoldDB" id="D7BFS8"/>
<feature type="compositionally biased region" description="Polar residues" evidence="1">
    <location>
        <begin position="1"/>
        <end position="10"/>
    </location>
</feature>
<evidence type="ECO:0000259" key="2">
    <source>
        <dbReference type="Pfam" id="PF23343"/>
    </source>
</evidence>
<evidence type="ECO:0000313" key="3">
    <source>
        <dbReference type="EMBL" id="ADH63631.1"/>
    </source>
</evidence>
<dbReference type="InterPro" id="IPR056906">
    <property type="entry name" value="ORF2/G2P_dom"/>
</dbReference>
<evidence type="ECO:0000256" key="1">
    <source>
        <dbReference type="SAM" id="MobiDB-lite"/>
    </source>
</evidence>
<feature type="domain" description="Replication-associated protein ORF2/G2P" evidence="2">
    <location>
        <begin position="234"/>
        <end position="291"/>
    </location>
</feature>
<dbReference type="eggNOG" id="ENOG5033GNT">
    <property type="taxonomic scope" value="Bacteria"/>
</dbReference>
<gene>
    <name evidence="3" type="ordered locus">Mesil_1753</name>
</gene>
<dbReference type="HOGENOM" id="CLU_558726_0_0_0"/>
<name>D7BFS8_ALLS1</name>
<feature type="region of interest" description="Disordered" evidence="1">
    <location>
        <begin position="1"/>
        <end position="21"/>
    </location>
</feature>
<dbReference type="Proteomes" id="UP000001916">
    <property type="component" value="Chromosome"/>
</dbReference>
<reference evidence="3 4" key="1">
    <citation type="journal article" date="2010" name="Stand. Genomic Sci.">
        <title>Complete genome sequence of Meiothermus silvanus type strain (VI-R2).</title>
        <authorList>
            <person name="Sikorski J."/>
            <person name="Tindall B.J."/>
            <person name="Lowry S."/>
            <person name="Lucas S."/>
            <person name="Nolan M."/>
            <person name="Copeland A."/>
            <person name="Glavina Del Rio T."/>
            <person name="Tice H."/>
            <person name="Cheng J.F."/>
            <person name="Han C."/>
            <person name="Pitluck S."/>
            <person name="Liolios K."/>
            <person name="Ivanova N."/>
            <person name="Mavromatis K."/>
            <person name="Mikhailova N."/>
            <person name="Pati A."/>
            <person name="Goodwin L."/>
            <person name="Chen A."/>
            <person name="Palaniappan K."/>
            <person name="Land M."/>
            <person name="Hauser L."/>
            <person name="Chang Y.J."/>
            <person name="Jeffries C.D."/>
            <person name="Rohde M."/>
            <person name="Goker M."/>
            <person name="Woyke T."/>
            <person name="Bristow J."/>
            <person name="Eisen J.A."/>
            <person name="Markowitz V."/>
            <person name="Hugenholtz P."/>
            <person name="Kyrpides N.C."/>
            <person name="Klenk H.P."/>
            <person name="Lapidus A."/>
        </authorList>
    </citation>
    <scope>NUCLEOTIDE SEQUENCE [LARGE SCALE GENOMIC DNA]</scope>
    <source>
        <strain evidence="4">ATCC 700542 / DSM 9946 / VI-R2</strain>
    </source>
</reference>
<proteinExistence type="predicted"/>
<dbReference type="KEGG" id="msv:Mesil_1753"/>
<dbReference type="EMBL" id="CP002042">
    <property type="protein sequence ID" value="ADH63631.1"/>
    <property type="molecule type" value="Genomic_DNA"/>
</dbReference>
<sequence length="488" mass="55213">MMNSSPNAATPSRPYPEFSPKLEGFPRPISDRLAYHLSYGNLSLPPDDPRWGLIDSYLSSEALAVGCQIAKSANAIWHRRIEASWVGPGLSNAPYLDATSSTQFLGLRARLLINPGTLKLRIGGLLQSGLGGESVRGIIRRLSKKSRSRLLELTRELEASDIYPELMITLTYPRDWEGAISPEHAEALWQFRRAWGRMNAHRYRPKGPGWAERWAELRAEVRARLLRLREVGPDGKKVKAHLEAFRKRFERKFGTSWGLIWKLEFQRRGAPHIHLFLWNCNDIDPTELRAWIGRAWAEIVAGSDLSAYFDPQKLALYDAYREQGGREFAEAMLEGMGLNAGTWNHIRAGTGVEVIREKHWGYLAKEVQGGMNKAYQHDVPRRYRNVGRWWGYWRYNRAGWIELFYDLASASMQEIKEAIVKPFEAAIKTLPKACTDFKKRAKAALTRFLKTGSLAAQKVDSDGVVTEGAYGYLTVWGRAGVQAAIGAL</sequence>
<accession>D7BFS8</accession>
<protein>
    <recommendedName>
        <fullName evidence="2">Replication-associated protein ORF2/G2P domain-containing protein</fullName>
    </recommendedName>
</protein>
<organism evidence="3 4">
    <name type="scientific">Allomeiothermus silvanus (strain ATCC 700542 / DSM 9946 / NBRC 106475 / NCIMB 13440 / VI-R2)</name>
    <name type="common">Thermus silvanus</name>
    <dbReference type="NCBI Taxonomy" id="526227"/>
    <lineage>
        <taxon>Bacteria</taxon>
        <taxon>Thermotogati</taxon>
        <taxon>Deinococcota</taxon>
        <taxon>Deinococci</taxon>
        <taxon>Thermales</taxon>
        <taxon>Thermaceae</taxon>
        <taxon>Allomeiothermus</taxon>
    </lineage>
</organism>